<keyword evidence="8 15" id="KW-0378">Hydrolase</keyword>
<dbReference type="Gene3D" id="3.30.70.360">
    <property type="match status" value="1"/>
</dbReference>
<dbReference type="eggNOG" id="COG0624">
    <property type="taxonomic scope" value="Bacteria"/>
</dbReference>
<evidence type="ECO:0000256" key="10">
    <source>
        <dbReference type="ARBA" id="ARBA00022915"/>
    </source>
</evidence>
<dbReference type="InterPro" id="IPR050072">
    <property type="entry name" value="Peptidase_M20A"/>
</dbReference>
<evidence type="ECO:0000256" key="9">
    <source>
        <dbReference type="ARBA" id="ARBA00022833"/>
    </source>
</evidence>
<dbReference type="Gene3D" id="3.40.630.10">
    <property type="entry name" value="Zn peptidases"/>
    <property type="match status" value="1"/>
</dbReference>
<dbReference type="SUPFAM" id="SSF55031">
    <property type="entry name" value="Bacterial exopeptidase dimerisation domain"/>
    <property type="match status" value="1"/>
</dbReference>
<dbReference type="NCBIfam" id="NF009557">
    <property type="entry name" value="PRK13009.1"/>
    <property type="match status" value="1"/>
</dbReference>
<dbReference type="InterPro" id="IPR036264">
    <property type="entry name" value="Bact_exopeptidase_dim_dom"/>
</dbReference>
<dbReference type="GO" id="GO:0008270">
    <property type="term" value="F:zinc ion binding"/>
    <property type="evidence" value="ECO:0007669"/>
    <property type="project" value="UniProtKB-UniRule"/>
</dbReference>
<dbReference type="SUPFAM" id="SSF53187">
    <property type="entry name" value="Zn-dependent exopeptidases"/>
    <property type="match status" value="1"/>
</dbReference>
<dbReference type="Pfam" id="PF01546">
    <property type="entry name" value="Peptidase_M20"/>
    <property type="match status" value="1"/>
</dbReference>
<dbReference type="EMBL" id="CP005990">
    <property type="protein sequence ID" value="AGY91983.1"/>
    <property type="molecule type" value="Genomic_DNA"/>
</dbReference>
<dbReference type="PROSITE" id="PS00758">
    <property type="entry name" value="ARGE_DAPE_CPG2_1"/>
    <property type="match status" value="1"/>
</dbReference>
<dbReference type="GO" id="GO:0050897">
    <property type="term" value="F:cobalt ion binding"/>
    <property type="evidence" value="ECO:0007669"/>
    <property type="project" value="UniProtKB-UniRule"/>
</dbReference>
<dbReference type="EC" id="3.5.1.18" evidence="4 15"/>
<dbReference type="InterPro" id="IPR011650">
    <property type="entry name" value="Peptidase_M20_dimer"/>
</dbReference>
<keyword evidence="12 15" id="KW-0170">Cobalt</keyword>
<dbReference type="UniPathway" id="UPA00034">
    <property type="reaction ID" value="UER00021"/>
</dbReference>
<dbReference type="PATRIC" id="fig|1335757.3.peg.981"/>
<dbReference type="NCBIfam" id="TIGR01246">
    <property type="entry name" value="dapE_proteo"/>
    <property type="match status" value="1"/>
</dbReference>
<evidence type="ECO:0000256" key="7">
    <source>
        <dbReference type="ARBA" id="ARBA00022723"/>
    </source>
</evidence>
<proteinExistence type="inferred from homology"/>
<dbReference type="GO" id="GO:0019877">
    <property type="term" value="P:diaminopimelate biosynthetic process"/>
    <property type="evidence" value="ECO:0007669"/>
    <property type="project" value="UniProtKB-UniRule"/>
</dbReference>
<feature type="binding site" evidence="15">
    <location>
        <position position="147"/>
    </location>
    <ligand>
        <name>Zn(2+)</name>
        <dbReference type="ChEBI" id="CHEBI:29105"/>
        <label>2</label>
    </ligand>
</feature>
<dbReference type="Proteomes" id="UP000017640">
    <property type="component" value="Chromosome"/>
</dbReference>
<feature type="domain" description="Peptidase M20 dimerisation" evidence="16">
    <location>
        <begin position="188"/>
        <end position="293"/>
    </location>
</feature>
<keyword evidence="6 15" id="KW-0028">Amino-acid biosynthesis</keyword>
<dbReference type="InterPro" id="IPR001261">
    <property type="entry name" value="ArgE/DapE_CS"/>
</dbReference>
<comment type="function">
    <text evidence="15">Catalyzes the hydrolysis of N-succinyl-L,L-diaminopimelic acid (SDAP), forming succinate and LL-2,6-diaminopimelate (DAP), an intermediate involved in the bacterial biosynthesis of lysine and meso-diaminopimelic acid, an essential component of bacterial cell walls.</text>
</comment>
<feature type="binding site" evidence="15">
    <location>
        <position position="361"/>
    </location>
    <ligand>
        <name>Zn(2+)</name>
        <dbReference type="ChEBI" id="CHEBI:29105"/>
        <label>2</label>
    </ligand>
</feature>
<evidence type="ECO:0000256" key="6">
    <source>
        <dbReference type="ARBA" id="ARBA00022605"/>
    </source>
</evidence>
<feature type="binding site" evidence="15">
    <location>
        <position position="111"/>
    </location>
    <ligand>
        <name>Zn(2+)</name>
        <dbReference type="ChEBI" id="CHEBI:29105"/>
        <label>1</label>
    </ligand>
</feature>
<evidence type="ECO:0000256" key="11">
    <source>
        <dbReference type="ARBA" id="ARBA00023154"/>
    </source>
</evidence>
<keyword evidence="7 15" id="KW-0479">Metal-binding</keyword>
<sequence length="394" mass="41015">MADHNAMDSAASADRAVALTEALIARASVTPSDAGCQSQIAAHLESAGFTIDWLPRGEVTNLLATRGQSGPLLLFVGHTDVVPPGPAADWQSPPFAPTRRDGYLYGRGSADMKTSVAAFVTACETLAATPSATDGLRIAIALTSDEEGPAQDGIRAIAPVIADRLGTIDWCLVGEPSSQSTLGDTIRVGRRGSLSGEITVTGRQGHVAYPDQADNPLHRLTPVLAELVNVQWDTGTDEFPPTQLQVTGIDTDTDAGNVIPGRASARFNLRYSPATTAEALQQRIAQTLDAHAPTAAIDWHHSAVPFASDAGPLRQAVIDVIAAQTGAAPIANTAGGTSDGRFIAPLGAEVVEFGPVNQSIHQVDEHVALAAIGQLTEAYEAIIRQLGRSAPLPD</sequence>
<dbReference type="AlphaFoldDB" id="U5T6K9"/>
<reference evidence="17 18" key="1">
    <citation type="journal article" date="2013" name="BMC Genomics">
        <title>Genomes of "Spiribacter", a streamlined, successful halophilic bacterium.</title>
        <authorList>
            <person name="Lopez-Perez M."/>
            <person name="Ghai R."/>
            <person name="Leon M.J."/>
            <person name="Rodriguez-Olmos A."/>
            <person name="Copa-Patino J.L."/>
            <person name="Soliveri J."/>
            <person name="Sanchez-Porro C."/>
            <person name="Ventosa A."/>
            <person name="Rodriguez-Valera F."/>
        </authorList>
    </citation>
    <scope>NUCLEOTIDE SEQUENCE [LARGE SCALE GENOMIC DNA]</scope>
    <source>
        <strain evidence="17 18">UAH-SP71</strain>
    </source>
</reference>
<evidence type="ECO:0000256" key="12">
    <source>
        <dbReference type="ARBA" id="ARBA00023285"/>
    </source>
</evidence>
<feature type="binding site" evidence="15">
    <location>
        <position position="78"/>
    </location>
    <ligand>
        <name>Zn(2+)</name>
        <dbReference type="ChEBI" id="CHEBI:29105"/>
        <label>1</label>
    </ligand>
</feature>
<keyword evidence="18" id="KW-1185">Reference proteome</keyword>
<gene>
    <name evidence="15" type="primary">dapE</name>
    <name evidence="17" type="ORF">SPICUR_05035</name>
</gene>
<dbReference type="InterPro" id="IPR002933">
    <property type="entry name" value="Peptidase_M20"/>
</dbReference>
<feature type="binding site" evidence="15">
    <location>
        <position position="111"/>
    </location>
    <ligand>
        <name>Zn(2+)</name>
        <dbReference type="ChEBI" id="CHEBI:29105"/>
        <label>2</label>
    </ligand>
</feature>
<dbReference type="PANTHER" id="PTHR43808">
    <property type="entry name" value="ACETYLORNITHINE DEACETYLASE"/>
    <property type="match status" value="1"/>
</dbReference>
<dbReference type="STRING" id="1335757.SPICUR_05035"/>
<evidence type="ECO:0000256" key="1">
    <source>
        <dbReference type="ARBA" id="ARBA00005130"/>
    </source>
</evidence>
<evidence type="ECO:0000256" key="2">
    <source>
        <dbReference type="ARBA" id="ARBA00006746"/>
    </source>
</evidence>
<feature type="binding site" evidence="15">
    <location>
        <position position="175"/>
    </location>
    <ligand>
        <name>Zn(2+)</name>
        <dbReference type="ChEBI" id="CHEBI:29105"/>
        <label>1</label>
    </ligand>
</feature>
<protein>
    <recommendedName>
        <fullName evidence="5 15">Succinyl-diaminopimelate desuccinylase</fullName>
        <shortName evidence="15">SDAP desuccinylase</shortName>
        <ecNumber evidence="4 15">3.5.1.18</ecNumber>
    </recommendedName>
    <alternativeName>
        <fullName evidence="13 15">N-succinyl-LL-2,6-diaminoheptanedioate amidohydrolase</fullName>
    </alternativeName>
</protein>
<feature type="active site" evidence="15">
    <location>
        <position position="80"/>
    </location>
</feature>
<evidence type="ECO:0000256" key="5">
    <source>
        <dbReference type="ARBA" id="ARBA00022391"/>
    </source>
</evidence>
<evidence type="ECO:0000256" key="13">
    <source>
        <dbReference type="ARBA" id="ARBA00031891"/>
    </source>
</evidence>
<dbReference type="GO" id="GO:0006526">
    <property type="term" value="P:L-arginine biosynthetic process"/>
    <property type="evidence" value="ECO:0007669"/>
    <property type="project" value="TreeGrafter"/>
</dbReference>
<dbReference type="HAMAP" id="MF_01690">
    <property type="entry name" value="DapE"/>
    <property type="match status" value="1"/>
</dbReference>
<comment type="cofactor">
    <cofactor evidence="15">
        <name>Zn(2+)</name>
        <dbReference type="ChEBI" id="CHEBI:29105"/>
    </cofactor>
    <cofactor evidence="15">
        <name>Co(2+)</name>
        <dbReference type="ChEBI" id="CHEBI:48828"/>
    </cofactor>
    <text evidence="15">Binds 2 Zn(2+) or Co(2+) ions per subunit.</text>
</comment>
<dbReference type="PANTHER" id="PTHR43808:SF31">
    <property type="entry name" value="N-ACETYL-L-CITRULLINE DEACETYLASE"/>
    <property type="match status" value="1"/>
</dbReference>
<evidence type="ECO:0000256" key="4">
    <source>
        <dbReference type="ARBA" id="ARBA00011921"/>
    </source>
</evidence>
<evidence type="ECO:0000256" key="15">
    <source>
        <dbReference type="HAMAP-Rule" id="MF_01690"/>
    </source>
</evidence>
<dbReference type="GO" id="GO:0008777">
    <property type="term" value="F:acetylornithine deacetylase activity"/>
    <property type="evidence" value="ECO:0007669"/>
    <property type="project" value="TreeGrafter"/>
</dbReference>
<feature type="active site" description="Proton acceptor" evidence="15">
    <location>
        <position position="146"/>
    </location>
</feature>
<dbReference type="RefSeq" id="WP_023366689.1">
    <property type="nucleotide sequence ID" value="NC_022664.1"/>
</dbReference>
<comment type="subunit">
    <text evidence="3 15">Homodimer.</text>
</comment>
<keyword evidence="9 15" id="KW-0862">Zinc</keyword>
<keyword evidence="10 15" id="KW-0220">Diaminopimelate biosynthesis</keyword>
<dbReference type="CDD" id="cd03891">
    <property type="entry name" value="M20_DapE_proteobac"/>
    <property type="match status" value="1"/>
</dbReference>
<dbReference type="Pfam" id="PF07687">
    <property type="entry name" value="M20_dimer"/>
    <property type="match status" value="1"/>
</dbReference>
<evidence type="ECO:0000256" key="3">
    <source>
        <dbReference type="ARBA" id="ARBA00011738"/>
    </source>
</evidence>
<accession>U5T6K9</accession>
<comment type="pathway">
    <text evidence="1 15">Amino-acid biosynthesis; L-lysine biosynthesis via DAP pathway; LL-2,6-diaminopimelate from (S)-tetrahydrodipicolinate (succinylase route): step 3/3.</text>
</comment>
<comment type="similarity">
    <text evidence="2 15">Belongs to the peptidase M20A family. DapE subfamily.</text>
</comment>
<comment type="catalytic activity">
    <reaction evidence="14 15">
        <text>N-succinyl-(2S,6S)-2,6-diaminopimelate + H2O = (2S,6S)-2,6-diaminopimelate + succinate</text>
        <dbReference type="Rhea" id="RHEA:22608"/>
        <dbReference type="ChEBI" id="CHEBI:15377"/>
        <dbReference type="ChEBI" id="CHEBI:30031"/>
        <dbReference type="ChEBI" id="CHEBI:57609"/>
        <dbReference type="ChEBI" id="CHEBI:58087"/>
        <dbReference type="EC" id="3.5.1.18"/>
    </reaction>
</comment>
<evidence type="ECO:0000259" key="16">
    <source>
        <dbReference type="Pfam" id="PF07687"/>
    </source>
</evidence>
<name>U5T6K9_9GAMM</name>
<evidence type="ECO:0000313" key="17">
    <source>
        <dbReference type="EMBL" id="AGY91983.1"/>
    </source>
</evidence>
<dbReference type="KEGG" id="spiu:SPICUR_05035"/>
<evidence type="ECO:0000256" key="14">
    <source>
        <dbReference type="ARBA" id="ARBA00051301"/>
    </source>
</evidence>
<evidence type="ECO:0000256" key="8">
    <source>
        <dbReference type="ARBA" id="ARBA00022801"/>
    </source>
</evidence>
<dbReference type="Gene3D" id="1.10.150.900">
    <property type="match status" value="1"/>
</dbReference>
<dbReference type="GO" id="GO:0009014">
    <property type="term" value="F:succinyl-diaminopimelate desuccinylase activity"/>
    <property type="evidence" value="ECO:0007669"/>
    <property type="project" value="UniProtKB-UniRule"/>
</dbReference>
<evidence type="ECO:0000313" key="18">
    <source>
        <dbReference type="Proteomes" id="UP000017640"/>
    </source>
</evidence>
<keyword evidence="11 15" id="KW-0457">Lysine biosynthesis</keyword>
<organism evidence="17 18">
    <name type="scientific">Spiribacter curvatus</name>
    <dbReference type="NCBI Taxonomy" id="1335757"/>
    <lineage>
        <taxon>Bacteria</taxon>
        <taxon>Pseudomonadati</taxon>
        <taxon>Pseudomonadota</taxon>
        <taxon>Gammaproteobacteria</taxon>
        <taxon>Chromatiales</taxon>
        <taxon>Ectothiorhodospiraceae</taxon>
        <taxon>Spiribacter</taxon>
    </lineage>
</organism>
<dbReference type="GO" id="GO:0009089">
    <property type="term" value="P:lysine biosynthetic process via diaminopimelate"/>
    <property type="evidence" value="ECO:0007669"/>
    <property type="project" value="UniProtKB-UniRule"/>
</dbReference>
<dbReference type="InterPro" id="IPR005941">
    <property type="entry name" value="DapE_proteobac"/>
</dbReference>
<dbReference type="HOGENOM" id="CLU_021802_4_0_6"/>